<evidence type="ECO:0000313" key="1">
    <source>
        <dbReference type="EMBL" id="QHT01331.1"/>
    </source>
</evidence>
<organism evidence="1">
    <name type="scientific">viral metagenome</name>
    <dbReference type="NCBI Taxonomy" id="1070528"/>
    <lineage>
        <taxon>unclassified sequences</taxon>
        <taxon>metagenomes</taxon>
        <taxon>organismal metagenomes</taxon>
    </lineage>
</organism>
<evidence type="ECO:0008006" key="2">
    <source>
        <dbReference type="Google" id="ProtNLM"/>
    </source>
</evidence>
<accession>A0A6C0CA66</accession>
<dbReference type="AlphaFoldDB" id="A0A6C0CA66"/>
<name>A0A6C0CA66_9ZZZZ</name>
<protein>
    <recommendedName>
        <fullName evidence="2">F-box domain-containing protein</fullName>
    </recommendedName>
</protein>
<proteinExistence type="predicted"/>
<dbReference type="EMBL" id="MN739369">
    <property type="protein sequence ID" value="QHT01331.1"/>
    <property type="molecule type" value="Genomic_DNA"/>
</dbReference>
<sequence>MEYIHFNDILKEIKDRLIPIDLYNFARTCKRINKLITMRDIEKSTIDEINRRLSAIFDENFQGFKAVLQNSNAAVVGEFVTQCILGEYWDTNAIAIHLDDDELNHLFDRRTKKFKCDDIEFDKDVNNMTITEYMFLNYKNYRFKSDYHKSFDEIIFITFIVGCTKITFSCNSIEFDKYNICKNMYTCQNKEKVSIFKINEIFTKCTNFYPNESVHLAYRTRGFSFYDYDNVIIPDNKLFERMDIRVIKIVPCISSHIRFEILSKNKYHYKCDGDTILHSYTPSQPHLCIYKKIYHLPCLLEEGYITSCICHTRTPCLFEEIHPGVEHLHGYISNVKILFIIDTFKSIDMTE</sequence>
<reference evidence="1" key="1">
    <citation type="journal article" date="2020" name="Nature">
        <title>Giant virus diversity and host interactions through global metagenomics.</title>
        <authorList>
            <person name="Schulz F."/>
            <person name="Roux S."/>
            <person name="Paez-Espino D."/>
            <person name="Jungbluth S."/>
            <person name="Walsh D.A."/>
            <person name="Denef V.J."/>
            <person name="McMahon K.D."/>
            <person name="Konstantinidis K.T."/>
            <person name="Eloe-Fadrosh E.A."/>
            <person name="Kyrpides N.C."/>
            <person name="Woyke T."/>
        </authorList>
    </citation>
    <scope>NUCLEOTIDE SEQUENCE</scope>
    <source>
        <strain evidence="1">GVMAG-M-3300020192-26</strain>
    </source>
</reference>